<dbReference type="EMBL" id="CAJVPU010026935">
    <property type="protein sequence ID" value="CAG8701858.1"/>
    <property type="molecule type" value="Genomic_DNA"/>
</dbReference>
<protein>
    <submittedName>
        <fullName evidence="1">14744_t:CDS:1</fullName>
    </submittedName>
</protein>
<evidence type="ECO:0000313" key="2">
    <source>
        <dbReference type="Proteomes" id="UP000789702"/>
    </source>
</evidence>
<proteinExistence type="predicted"/>
<sequence>MDNVDQPESDILLENNEIKEIVAKLPDKSLYAPEIAQVITTYLQVINEPVATKEILDNERIISIVQADKNEESVSQEINDEGEVSDLPITATK</sequence>
<comment type="caution">
    <text evidence="1">The sequence shown here is derived from an EMBL/GenBank/DDBJ whole genome shotgun (WGS) entry which is preliminary data.</text>
</comment>
<reference evidence="1" key="1">
    <citation type="submission" date="2021-06" db="EMBL/GenBank/DDBJ databases">
        <authorList>
            <person name="Kallberg Y."/>
            <person name="Tangrot J."/>
            <person name="Rosling A."/>
        </authorList>
    </citation>
    <scope>NUCLEOTIDE SEQUENCE</scope>
    <source>
        <strain evidence="1">IL203A</strain>
    </source>
</reference>
<name>A0ACA9PCX2_9GLOM</name>
<gene>
    <name evidence="1" type="ORF">DHETER_LOCUS11797</name>
</gene>
<organism evidence="1 2">
    <name type="scientific">Dentiscutata heterogama</name>
    <dbReference type="NCBI Taxonomy" id="1316150"/>
    <lineage>
        <taxon>Eukaryota</taxon>
        <taxon>Fungi</taxon>
        <taxon>Fungi incertae sedis</taxon>
        <taxon>Mucoromycota</taxon>
        <taxon>Glomeromycotina</taxon>
        <taxon>Glomeromycetes</taxon>
        <taxon>Diversisporales</taxon>
        <taxon>Gigasporaceae</taxon>
        <taxon>Dentiscutata</taxon>
    </lineage>
</organism>
<evidence type="ECO:0000313" key="1">
    <source>
        <dbReference type="EMBL" id="CAG8701858.1"/>
    </source>
</evidence>
<keyword evidence="2" id="KW-1185">Reference proteome</keyword>
<feature type="non-terminal residue" evidence="1">
    <location>
        <position position="93"/>
    </location>
</feature>
<accession>A0ACA9PCX2</accession>
<dbReference type="Proteomes" id="UP000789702">
    <property type="component" value="Unassembled WGS sequence"/>
</dbReference>